<comment type="similarity">
    <text evidence="3 17">Belongs to the complex I subunit 4 family.</text>
</comment>
<dbReference type="InterPro" id="IPR001750">
    <property type="entry name" value="ND/Mrp_TM"/>
</dbReference>
<dbReference type="GO" id="GO:0048039">
    <property type="term" value="F:ubiquinone binding"/>
    <property type="evidence" value="ECO:0007669"/>
    <property type="project" value="TreeGrafter"/>
</dbReference>
<dbReference type="InterPro" id="IPR003918">
    <property type="entry name" value="NADH_UbQ_OxRdtase"/>
</dbReference>
<proteinExistence type="inferred from homology"/>
<evidence type="ECO:0000256" key="3">
    <source>
        <dbReference type="ARBA" id="ARBA00009025"/>
    </source>
</evidence>
<evidence type="ECO:0000259" key="18">
    <source>
        <dbReference type="Pfam" id="PF00361"/>
    </source>
</evidence>
<feature type="transmembrane region" description="Helical" evidence="17">
    <location>
        <begin position="345"/>
        <end position="374"/>
    </location>
</feature>
<feature type="transmembrane region" description="Helical" evidence="17">
    <location>
        <begin position="420"/>
        <end position="442"/>
    </location>
</feature>
<gene>
    <name evidence="20" type="primary">ND4</name>
</gene>
<keyword evidence="12 17" id="KW-0520">NAD</keyword>
<keyword evidence="8 17" id="KW-0812">Transmembrane</keyword>
<evidence type="ECO:0000256" key="16">
    <source>
        <dbReference type="ARBA" id="ARBA00049551"/>
    </source>
</evidence>
<evidence type="ECO:0000256" key="1">
    <source>
        <dbReference type="ARBA" id="ARBA00003257"/>
    </source>
</evidence>
<protein>
    <recommendedName>
        <fullName evidence="5 17">NADH-ubiquinone oxidoreductase chain 4</fullName>
        <ecNumber evidence="4 17">7.1.1.2</ecNumber>
    </recommendedName>
</protein>
<evidence type="ECO:0000256" key="5">
    <source>
        <dbReference type="ARBA" id="ARBA00021006"/>
    </source>
</evidence>
<keyword evidence="7 17" id="KW-0679">Respiratory chain</keyword>
<dbReference type="Pfam" id="PF01059">
    <property type="entry name" value="Oxidored_q5_N"/>
    <property type="match status" value="1"/>
</dbReference>
<dbReference type="GO" id="GO:0031966">
    <property type="term" value="C:mitochondrial membrane"/>
    <property type="evidence" value="ECO:0007669"/>
    <property type="project" value="UniProtKB-SubCell"/>
</dbReference>
<feature type="transmembrane region" description="Helical" evidence="17">
    <location>
        <begin position="179"/>
        <end position="201"/>
    </location>
</feature>
<feature type="transmembrane region" description="Helical" evidence="17">
    <location>
        <begin position="273"/>
        <end position="293"/>
    </location>
</feature>
<sequence>MMKICSFFILLIYLTFLINKFNFFYLCLLMFLMFFYLLMLNFNNYWMLLYSGLGFDKFSLSLIMLLIWIFIIMIMISNNETSMSYFQILMFLVFVLFFCFSFMNFFMFYFFFEISLIPVFMIIMGWGYQPERLKASLYMFIYTLFFSLPFMVILFMIYNLNKNLNFIYLEKMNIESLNFLSGLVYFFMFMAFFVKLPIFLFHNWLPKAHVEAPVVGSMILAAVMLKLGGYGLLRLLNFLDFNFFIFNDLMISLSLLGVLILSILCIRLYDMKVIVAYSSVVHMGMMLVGFMLMKQLGLFGGFMMMLGHGLCSSGMFLMVNYFYVRFKSRNLFMSKGSGYLNSSIMLLWFLLCVDNMGAPISLNLLSEITIILMIFSWSKLFMLILILGMFFSAAYNLYLFSFSFHGKFNNLNLKIYSNNVLEYFSLLLHLIPLNLLVLKVGLLY</sequence>
<dbReference type="PRINTS" id="PR01437">
    <property type="entry name" value="NUOXDRDTASE4"/>
</dbReference>
<name>A0A7S5FKF5_9HYME</name>
<dbReference type="EC" id="7.1.1.2" evidence="4 17"/>
<dbReference type="CTD" id="4538"/>
<feature type="transmembrane region" description="Helical" evidence="17">
    <location>
        <begin position="213"/>
        <end position="233"/>
    </location>
</feature>
<dbReference type="EMBL" id="MK111647">
    <property type="protein sequence ID" value="QGA47460.1"/>
    <property type="molecule type" value="Genomic_DNA"/>
</dbReference>
<dbReference type="GO" id="GO:0042773">
    <property type="term" value="P:ATP synthesis coupled electron transport"/>
    <property type="evidence" value="ECO:0007669"/>
    <property type="project" value="InterPro"/>
</dbReference>
<dbReference type="RefSeq" id="YP_009944701.1">
    <property type="nucleotide sequence ID" value="NC_051458.1"/>
</dbReference>
<dbReference type="GeneID" id="60235077"/>
<feature type="domain" description="NADH:quinone oxidoreductase/Mrp antiporter transmembrane" evidence="18">
    <location>
        <begin position="104"/>
        <end position="390"/>
    </location>
</feature>
<evidence type="ECO:0000256" key="14">
    <source>
        <dbReference type="ARBA" id="ARBA00023128"/>
    </source>
</evidence>
<geneLocation type="mitochondrion" evidence="20"/>
<evidence type="ECO:0000256" key="2">
    <source>
        <dbReference type="ARBA" id="ARBA00004225"/>
    </source>
</evidence>
<comment type="function">
    <text evidence="1">Core subunit of the mitochondrial membrane respiratory chain NADH dehydrogenase (Complex I) that is believed to belong to the minimal assembly required for catalysis. Complex I functions in the transfer of electrons from NADH to the respiratory chain. The immediate electron acceptor for the enzyme is believed to be ubiquinone.</text>
</comment>
<evidence type="ECO:0000256" key="6">
    <source>
        <dbReference type="ARBA" id="ARBA00022448"/>
    </source>
</evidence>
<feature type="transmembrane region" description="Helical" evidence="17">
    <location>
        <begin position="109"/>
        <end position="128"/>
    </location>
</feature>
<comment type="subcellular location">
    <subcellularLocation>
        <location evidence="2 17">Mitochondrion membrane</location>
        <topology evidence="2 17">Multi-pass membrane protein</topology>
    </subcellularLocation>
</comment>
<feature type="domain" description="NADH:ubiquinone oxidoreductase chain 4 N-terminal" evidence="19">
    <location>
        <begin position="1"/>
        <end position="100"/>
    </location>
</feature>
<feature type="transmembrane region" description="Helical" evidence="17">
    <location>
        <begin position="380"/>
        <end position="399"/>
    </location>
</feature>
<evidence type="ECO:0000256" key="8">
    <source>
        <dbReference type="ARBA" id="ARBA00022692"/>
    </source>
</evidence>
<keyword evidence="6 17" id="KW-0813">Transport</keyword>
<evidence type="ECO:0000256" key="12">
    <source>
        <dbReference type="ARBA" id="ARBA00023027"/>
    </source>
</evidence>
<evidence type="ECO:0000256" key="11">
    <source>
        <dbReference type="ARBA" id="ARBA00022989"/>
    </source>
</evidence>
<reference evidence="20" key="1">
    <citation type="submission" date="2018-10" db="EMBL/GenBank/DDBJ databases">
        <authorList>
            <person name="Xiong M."/>
        </authorList>
    </citation>
    <scope>NUCLEOTIDE SEQUENCE</scope>
</reference>
<feature type="transmembrane region" description="Helical" evidence="17">
    <location>
        <begin position="7"/>
        <end position="38"/>
    </location>
</feature>
<keyword evidence="15 17" id="KW-0472">Membrane</keyword>
<keyword evidence="14 17" id="KW-0496">Mitochondrion</keyword>
<feature type="transmembrane region" description="Helical" evidence="17">
    <location>
        <begin position="140"/>
        <end position="159"/>
    </location>
</feature>
<evidence type="ECO:0000256" key="15">
    <source>
        <dbReference type="ARBA" id="ARBA00023136"/>
    </source>
</evidence>
<dbReference type="GO" id="GO:0003954">
    <property type="term" value="F:NADH dehydrogenase activity"/>
    <property type="evidence" value="ECO:0007669"/>
    <property type="project" value="TreeGrafter"/>
</dbReference>
<dbReference type="PANTHER" id="PTHR43507">
    <property type="entry name" value="NADH-UBIQUINONE OXIDOREDUCTASE CHAIN 4"/>
    <property type="match status" value="1"/>
</dbReference>
<evidence type="ECO:0000259" key="19">
    <source>
        <dbReference type="Pfam" id="PF01059"/>
    </source>
</evidence>
<feature type="transmembrane region" description="Helical" evidence="17">
    <location>
        <begin position="83"/>
        <end position="103"/>
    </location>
</feature>
<evidence type="ECO:0000313" key="20">
    <source>
        <dbReference type="EMBL" id="QGA47460.1"/>
    </source>
</evidence>
<evidence type="ECO:0000256" key="9">
    <source>
        <dbReference type="ARBA" id="ARBA00022967"/>
    </source>
</evidence>
<dbReference type="GO" id="GO:0008137">
    <property type="term" value="F:NADH dehydrogenase (ubiquinone) activity"/>
    <property type="evidence" value="ECO:0007669"/>
    <property type="project" value="UniProtKB-UniRule"/>
</dbReference>
<dbReference type="GO" id="GO:0015990">
    <property type="term" value="P:electron transport coupled proton transport"/>
    <property type="evidence" value="ECO:0007669"/>
    <property type="project" value="TreeGrafter"/>
</dbReference>
<feature type="transmembrane region" description="Helical" evidence="17">
    <location>
        <begin position="58"/>
        <end position="76"/>
    </location>
</feature>
<dbReference type="PANTHER" id="PTHR43507:SF20">
    <property type="entry name" value="NADH-UBIQUINONE OXIDOREDUCTASE CHAIN 4"/>
    <property type="match status" value="1"/>
</dbReference>
<evidence type="ECO:0000313" key="22">
    <source>
        <dbReference type="EMBL" id="QGA74457.1"/>
    </source>
</evidence>
<dbReference type="Pfam" id="PF00361">
    <property type="entry name" value="Proton_antipo_M"/>
    <property type="match status" value="1"/>
</dbReference>
<keyword evidence="13 17" id="KW-0830">Ubiquinone</keyword>
<organism evidence="20">
    <name type="scientific">Encyrtus sasakii</name>
    <dbReference type="NCBI Taxonomy" id="1914890"/>
    <lineage>
        <taxon>Eukaryota</taxon>
        <taxon>Metazoa</taxon>
        <taxon>Ecdysozoa</taxon>
        <taxon>Arthropoda</taxon>
        <taxon>Hexapoda</taxon>
        <taxon>Insecta</taxon>
        <taxon>Pterygota</taxon>
        <taxon>Neoptera</taxon>
        <taxon>Endopterygota</taxon>
        <taxon>Hymenoptera</taxon>
        <taxon>Apocrita</taxon>
        <taxon>Proctotrupomorpha</taxon>
        <taxon>Chalcidoidea</taxon>
        <taxon>Encyrtidae</taxon>
        <taxon>Encyrtinae</taxon>
        <taxon>Encyrtus</taxon>
    </lineage>
</organism>
<evidence type="ECO:0000256" key="17">
    <source>
        <dbReference type="RuleBase" id="RU003297"/>
    </source>
</evidence>
<comment type="catalytic activity">
    <reaction evidence="16 17">
        <text>a ubiquinone + NADH + 5 H(+)(in) = a ubiquinol + NAD(+) + 4 H(+)(out)</text>
        <dbReference type="Rhea" id="RHEA:29091"/>
        <dbReference type="Rhea" id="RHEA-COMP:9565"/>
        <dbReference type="Rhea" id="RHEA-COMP:9566"/>
        <dbReference type="ChEBI" id="CHEBI:15378"/>
        <dbReference type="ChEBI" id="CHEBI:16389"/>
        <dbReference type="ChEBI" id="CHEBI:17976"/>
        <dbReference type="ChEBI" id="CHEBI:57540"/>
        <dbReference type="ChEBI" id="CHEBI:57945"/>
        <dbReference type="EC" id="7.1.1.2"/>
    </reaction>
</comment>
<dbReference type="InterPro" id="IPR000260">
    <property type="entry name" value="NADH4_N"/>
</dbReference>
<reference evidence="21" key="2">
    <citation type="submission" date="2018-10" db="EMBL/GenBank/DDBJ databases">
        <authorList>
            <person name="Xiong M."/>
            <person name="Zhang Y.-z."/>
        </authorList>
    </citation>
    <scope>NUCLEOTIDE SEQUENCE</scope>
</reference>
<feature type="transmembrane region" description="Helical" evidence="17">
    <location>
        <begin position="245"/>
        <end position="266"/>
    </location>
</feature>
<evidence type="ECO:0000256" key="7">
    <source>
        <dbReference type="ARBA" id="ARBA00022660"/>
    </source>
</evidence>
<feature type="transmembrane region" description="Helical" evidence="17">
    <location>
        <begin position="299"/>
        <end position="324"/>
    </location>
</feature>
<keyword evidence="11 17" id="KW-1133">Transmembrane helix</keyword>
<dbReference type="AlphaFoldDB" id="A0A7S5FKF5"/>
<evidence type="ECO:0000313" key="21">
    <source>
        <dbReference type="EMBL" id="QGA47473.1"/>
    </source>
</evidence>
<reference evidence="22" key="3">
    <citation type="submission" date="2018-11" db="EMBL/GenBank/DDBJ databases">
        <authorList>
            <person name="Xiong M."/>
            <person name="Zhang Y.-Z."/>
        </authorList>
    </citation>
    <scope>NUCLEOTIDE SEQUENCE</scope>
    <source>
        <strain evidence="22">E8-001C</strain>
    </source>
</reference>
<dbReference type="EMBL" id="MK189127">
    <property type="protein sequence ID" value="QGA74457.1"/>
    <property type="molecule type" value="Genomic_DNA"/>
</dbReference>
<keyword evidence="10 17" id="KW-0249">Electron transport</keyword>
<evidence type="ECO:0000256" key="10">
    <source>
        <dbReference type="ARBA" id="ARBA00022982"/>
    </source>
</evidence>
<keyword evidence="9" id="KW-1278">Translocase</keyword>
<evidence type="ECO:0000256" key="4">
    <source>
        <dbReference type="ARBA" id="ARBA00012944"/>
    </source>
</evidence>
<dbReference type="EMBL" id="MK111648">
    <property type="protein sequence ID" value="QGA47473.1"/>
    <property type="molecule type" value="Genomic_DNA"/>
</dbReference>
<evidence type="ECO:0000256" key="13">
    <source>
        <dbReference type="ARBA" id="ARBA00023075"/>
    </source>
</evidence>
<comment type="function">
    <text evidence="17">Core subunit of the mitochondrial membrane respiratory chain NADH dehydrogenase (Complex I) which catalyzes electron transfer from NADH through the respiratory chain, using ubiquinone as an electron acceptor. Essential for the catalytic activity and assembly of complex I.</text>
</comment>
<accession>A0A7S5FKF5</accession>